<name>A0A1M4PQA2_9FIRM</name>
<dbReference type="Pfam" id="PF12838">
    <property type="entry name" value="Fer4_7"/>
    <property type="match status" value="1"/>
</dbReference>
<dbReference type="InterPro" id="IPR017900">
    <property type="entry name" value="4Fe4S_Fe_S_CS"/>
</dbReference>
<gene>
    <name evidence="5" type="ORF">CUESP1_2316</name>
</gene>
<dbReference type="PANTHER" id="PTHR43122">
    <property type="entry name" value="FERREDOXIN SUBUNIT OF PYRUVATE:FLAVODOXIN OXIDOREDUCTASE-RELATED"/>
    <property type="match status" value="1"/>
</dbReference>
<keyword evidence="6" id="KW-1185">Reference proteome</keyword>
<dbReference type="GO" id="GO:0051536">
    <property type="term" value="F:iron-sulfur cluster binding"/>
    <property type="evidence" value="ECO:0007669"/>
    <property type="project" value="UniProtKB-KW"/>
</dbReference>
<dbReference type="PANTHER" id="PTHR43122:SF1">
    <property type="entry name" value="IRON-SULFUR-BINDING PROTEIN"/>
    <property type="match status" value="1"/>
</dbReference>
<reference evidence="5 6" key="1">
    <citation type="submission" date="2016-11" db="EMBL/GenBank/DDBJ databases">
        <authorList>
            <person name="Manzoor S."/>
        </authorList>
    </citation>
    <scope>NUCLEOTIDE SEQUENCE [LARGE SCALE GENOMIC DNA]</scope>
    <source>
        <strain evidence="5">Clostridium ultunense strain Esp</strain>
    </source>
</reference>
<evidence type="ECO:0000256" key="2">
    <source>
        <dbReference type="ARBA" id="ARBA00023004"/>
    </source>
</evidence>
<dbReference type="PROSITE" id="PS00198">
    <property type="entry name" value="4FE4S_FER_1"/>
    <property type="match status" value="1"/>
</dbReference>
<dbReference type="PROSITE" id="PS51379">
    <property type="entry name" value="4FE4S_FER_2"/>
    <property type="match status" value="2"/>
</dbReference>
<dbReference type="GO" id="GO:0046872">
    <property type="term" value="F:metal ion binding"/>
    <property type="evidence" value="ECO:0007669"/>
    <property type="project" value="UniProtKB-KW"/>
</dbReference>
<keyword evidence="2" id="KW-0408">Iron</keyword>
<protein>
    <recommendedName>
        <fullName evidence="4">4Fe-4S ferredoxin-type domain-containing protein</fullName>
    </recommendedName>
</protein>
<dbReference type="PRINTS" id="PR01868">
    <property type="entry name" value="ABCEFAMILY"/>
</dbReference>
<evidence type="ECO:0000313" key="6">
    <source>
        <dbReference type="Proteomes" id="UP000245423"/>
    </source>
</evidence>
<evidence type="ECO:0000256" key="3">
    <source>
        <dbReference type="ARBA" id="ARBA00023014"/>
    </source>
</evidence>
<dbReference type="RefSeq" id="WP_025641751.1">
    <property type="nucleotide sequence ID" value="NZ_LT669839.1"/>
</dbReference>
<dbReference type="OrthoDB" id="9804603at2"/>
<feature type="domain" description="4Fe-4S ferredoxin-type" evidence="4">
    <location>
        <begin position="38"/>
        <end position="65"/>
    </location>
</feature>
<dbReference type="SUPFAM" id="SSF54862">
    <property type="entry name" value="4Fe-4S ferredoxins"/>
    <property type="match status" value="1"/>
</dbReference>
<dbReference type="Gene3D" id="3.30.70.20">
    <property type="match status" value="2"/>
</dbReference>
<accession>A0A1M4PQA2</accession>
<dbReference type="InterPro" id="IPR017896">
    <property type="entry name" value="4Fe4S_Fe-S-bd"/>
</dbReference>
<proteinExistence type="predicted"/>
<dbReference type="Proteomes" id="UP000245423">
    <property type="component" value="Chromosome 1"/>
</dbReference>
<dbReference type="InterPro" id="IPR013283">
    <property type="entry name" value="RLI1"/>
</dbReference>
<feature type="domain" description="4Fe-4S ferredoxin-type" evidence="4">
    <location>
        <begin position="2"/>
        <end position="31"/>
    </location>
</feature>
<dbReference type="AlphaFoldDB" id="A0A1M4PQA2"/>
<sequence>MSKAKTNSNRCKGCYYCIKACPKDAISIMAITNKKGYQPIHVNEEKCIGCGICYQVCPDYVFEIV</sequence>
<evidence type="ECO:0000256" key="1">
    <source>
        <dbReference type="ARBA" id="ARBA00022723"/>
    </source>
</evidence>
<evidence type="ECO:0000259" key="4">
    <source>
        <dbReference type="PROSITE" id="PS51379"/>
    </source>
</evidence>
<keyword evidence="3" id="KW-0411">Iron-sulfur</keyword>
<dbReference type="EMBL" id="LT669839">
    <property type="protein sequence ID" value="SHD77670.1"/>
    <property type="molecule type" value="Genomic_DNA"/>
</dbReference>
<keyword evidence="1" id="KW-0479">Metal-binding</keyword>
<evidence type="ECO:0000313" key="5">
    <source>
        <dbReference type="EMBL" id="SHD77670.1"/>
    </source>
</evidence>
<organism evidence="5 6">
    <name type="scientific">[Clostridium] ultunense Esp</name>
    <dbReference type="NCBI Taxonomy" id="1288971"/>
    <lineage>
        <taxon>Bacteria</taxon>
        <taxon>Bacillati</taxon>
        <taxon>Bacillota</taxon>
        <taxon>Tissierellia</taxon>
        <taxon>Tissierellales</taxon>
        <taxon>Tepidimicrobiaceae</taxon>
        <taxon>Schnuerera</taxon>
    </lineage>
</organism>